<proteinExistence type="predicted"/>
<dbReference type="OrthoDB" id="2603418at2"/>
<evidence type="ECO:0000313" key="2">
    <source>
        <dbReference type="Proteomes" id="UP000490800"/>
    </source>
</evidence>
<accession>A0A7X3FE45</accession>
<sequence>MDRSLQTSDLEKLIFNKKYWQYTGGDVDLFVKGSEKGPDEHYLAMAREIVSNMETHMESAVGFLKHFLKLEGEWSLYTADFGCCCSCVSHDFEFTIEFEEPGDPYKFVYTYFVVSFDIQKFGREPYVKPQRIEIGFR</sequence>
<comment type="caution">
    <text evidence="1">The sequence shown here is derived from an EMBL/GenBank/DDBJ whole genome shotgun (WGS) entry which is preliminary data.</text>
</comment>
<dbReference type="Proteomes" id="UP000490800">
    <property type="component" value="Unassembled WGS sequence"/>
</dbReference>
<dbReference type="AlphaFoldDB" id="A0A7X3FE45"/>
<keyword evidence="2" id="KW-1185">Reference proteome</keyword>
<gene>
    <name evidence="1" type="ORF">EDM21_00600</name>
</gene>
<evidence type="ECO:0000313" key="1">
    <source>
        <dbReference type="EMBL" id="MVO98054.1"/>
    </source>
</evidence>
<protein>
    <submittedName>
        <fullName evidence="1">Uncharacterized protein</fullName>
    </submittedName>
</protein>
<dbReference type="EMBL" id="RHLK01000001">
    <property type="protein sequence ID" value="MVO98054.1"/>
    <property type="molecule type" value="Genomic_DNA"/>
</dbReference>
<organism evidence="1 2">
    <name type="scientific">Paenibacillus lutrae</name>
    <dbReference type="NCBI Taxonomy" id="2078573"/>
    <lineage>
        <taxon>Bacteria</taxon>
        <taxon>Bacillati</taxon>
        <taxon>Bacillota</taxon>
        <taxon>Bacilli</taxon>
        <taxon>Bacillales</taxon>
        <taxon>Paenibacillaceae</taxon>
        <taxon>Paenibacillus</taxon>
    </lineage>
</organism>
<name>A0A7X3FE45_9BACL</name>
<dbReference type="RefSeq" id="WP_157331901.1">
    <property type="nucleotide sequence ID" value="NZ_RHLK01000001.1"/>
</dbReference>
<reference evidence="1 2" key="1">
    <citation type="journal article" date="2019" name="Microorganisms">
        <title>Paenibacillus lutrae sp. nov., A Chitinolytic Species Isolated from A River Otter in Castril Natural Park, Granada, Spain.</title>
        <authorList>
            <person name="Rodriguez M."/>
            <person name="Reina J.C."/>
            <person name="Bejar V."/>
            <person name="Llamas I."/>
        </authorList>
    </citation>
    <scope>NUCLEOTIDE SEQUENCE [LARGE SCALE GENOMIC DNA]</scope>
    <source>
        <strain evidence="1 2">N10</strain>
    </source>
</reference>